<organism evidence="1 2">
    <name type="scientific">Smallanthus sonchifolius</name>
    <dbReference type="NCBI Taxonomy" id="185202"/>
    <lineage>
        <taxon>Eukaryota</taxon>
        <taxon>Viridiplantae</taxon>
        <taxon>Streptophyta</taxon>
        <taxon>Embryophyta</taxon>
        <taxon>Tracheophyta</taxon>
        <taxon>Spermatophyta</taxon>
        <taxon>Magnoliopsida</taxon>
        <taxon>eudicotyledons</taxon>
        <taxon>Gunneridae</taxon>
        <taxon>Pentapetalae</taxon>
        <taxon>asterids</taxon>
        <taxon>campanulids</taxon>
        <taxon>Asterales</taxon>
        <taxon>Asteraceae</taxon>
        <taxon>Asteroideae</taxon>
        <taxon>Heliantheae alliance</taxon>
        <taxon>Millerieae</taxon>
        <taxon>Smallanthus</taxon>
    </lineage>
</organism>
<gene>
    <name evidence="1" type="ORF">L1987_46822</name>
</gene>
<evidence type="ECO:0000313" key="1">
    <source>
        <dbReference type="EMBL" id="KAI3777029.1"/>
    </source>
</evidence>
<evidence type="ECO:0000313" key="2">
    <source>
        <dbReference type="Proteomes" id="UP001056120"/>
    </source>
</evidence>
<reference evidence="1 2" key="2">
    <citation type="journal article" date="2022" name="Mol. Ecol. Resour.">
        <title>The genomes of chicory, endive, great burdock and yacon provide insights into Asteraceae paleo-polyploidization history and plant inulin production.</title>
        <authorList>
            <person name="Fan W."/>
            <person name="Wang S."/>
            <person name="Wang H."/>
            <person name="Wang A."/>
            <person name="Jiang F."/>
            <person name="Liu H."/>
            <person name="Zhao H."/>
            <person name="Xu D."/>
            <person name="Zhang Y."/>
        </authorList>
    </citation>
    <scope>NUCLEOTIDE SEQUENCE [LARGE SCALE GENOMIC DNA]</scope>
    <source>
        <strain evidence="2">cv. Yunnan</strain>
        <tissue evidence="1">Leaves</tissue>
    </source>
</reference>
<name>A0ACB9G0I6_9ASTR</name>
<reference evidence="2" key="1">
    <citation type="journal article" date="2022" name="Mol. Ecol. Resour.">
        <title>The genomes of chicory, endive, great burdock and yacon provide insights into Asteraceae palaeo-polyploidization history and plant inulin production.</title>
        <authorList>
            <person name="Fan W."/>
            <person name="Wang S."/>
            <person name="Wang H."/>
            <person name="Wang A."/>
            <person name="Jiang F."/>
            <person name="Liu H."/>
            <person name="Zhao H."/>
            <person name="Xu D."/>
            <person name="Zhang Y."/>
        </authorList>
    </citation>
    <scope>NUCLEOTIDE SEQUENCE [LARGE SCALE GENOMIC DNA]</scope>
    <source>
        <strain evidence="2">cv. Yunnan</strain>
    </source>
</reference>
<dbReference type="EMBL" id="CM042032">
    <property type="protein sequence ID" value="KAI3777029.1"/>
    <property type="molecule type" value="Genomic_DNA"/>
</dbReference>
<accession>A0ACB9G0I6</accession>
<comment type="caution">
    <text evidence="1">The sequence shown here is derived from an EMBL/GenBank/DDBJ whole genome shotgun (WGS) entry which is preliminary data.</text>
</comment>
<keyword evidence="2" id="KW-1185">Reference proteome</keyword>
<proteinExistence type="predicted"/>
<protein>
    <submittedName>
        <fullName evidence="1">Uncharacterized protein</fullName>
    </submittedName>
</protein>
<dbReference type="Proteomes" id="UP001056120">
    <property type="component" value="Linkage Group LG15"/>
</dbReference>
<sequence>MFTISLQLFSLLLLFTTRTAPLYNPTDQVLLDCGSSSTTTFDRKWDGDYHSVYVPSNITTASFSSSPHYLDPSVPRTPYSTARIFNSSSFTYTFPVSEGPKFLRLYFYPATYSGLNANQSFFSVSSNGYSLLTNFSAFLTASFLVQYGSTQVPYFVKEFLIQVKDTQNLNVMFTPSPNSYAFINGIEVVSMPENLYFNAKAPKYVNQLTGPGIDNDSALENIYRLNMGGGSTPNYTAPEIVYQTQRSMDNMADLHNLTWILPVDYGFYYMLHLHFCNIIPQYTGKNNVVFRIFINNQTVEQEADLFYWTQVLVRKKRANPCSTTDDVKLPSDRCRRFTLQEVKTATNEFNDNCSIGSGGFGKVYKGCVDNTTTIIVVKRLNPSSSQGFHEFQTEIALLSRLRHVHLVSMIGYCEDKGEMVRDEQVNLTEWGKTCYGNGNLLEIIDPKLNGEIAPGCLTKFGEVASSCLHDEGSERPAMEEVVWGLEFALELQEAAEKQDGHDETMPENQEIPFLM</sequence>